<protein>
    <submittedName>
        <fullName evidence="1">Uncharacterized protein</fullName>
    </submittedName>
</protein>
<accession>A0ABQ8PI07</accession>
<gene>
    <name evidence="1" type="ORF">EDC05_004579</name>
</gene>
<keyword evidence="2" id="KW-1185">Reference proteome</keyword>
<dbReference type="EMBL" id="JANBQD010000065">
    <property type="protein sequence ID" value="KAJ1989613.1"/>
    <property type="molecule type" value="Genomic_DNA"/>
</dbReference>
<comment type="caution">
    <text evidence="1">The sequence shown here is derived from an EMBL/GenBank/DDBJ whole genome shotgun (WGS) entry which is preliminary data.</text>
</comment>
<name>A0ABQ8PI07_9FUNG</name>
<sequence length="133" mass="14980">MKGSIDKETEVHVVKCSLQSAEWAKEYSERPQALVNTMHSLTACTFQPARWIFVHELGEGSSFDPSDFLDQNLFSEMFLHLTGRQKRPNVAEETKGCRGLIKKYLFDSSVVTKPASKNKVQTTEPVTTGFLPL</sequence>
<proteinExistence type="predicted"/>
<evidence type="ECO:0000313" key="2">
    <source>
        <dbReference type="Proteomes" id="UP001151295"/>
    </source>
</evidence>
<evidence type="ECO:0000313" key="1">
    <source>
        <dbReference type="EMBL" id="KAJ1989613.1"/>
    </source>
</evidence>
<organism evidence="1 2">
    <name type="scientific">Coemansia umbellata</name>
    <dbReference type="NCBI Taxonomy" id="1424467"/>
    <lineage>
        <taxon>Eukaryota</taxon>
        <taxon>Fungi</taxon>
        <taxon>Fungi incertae sedis</taxon>
        <taxon>Zoopagomycota</taxon>
        <taxon>Kickxellomycotina</taxon>
        <taxon>Kickxellomycetes</taxon>
        <taxon>Kickxellales</taxon>
        <taxon>Kickxellaceae</taxon>
        <taxon>Coemansia</taxon>
    </lineage>
</organism>
<reference evidence="1" key="1">
    <citation type="submission" date="2022-07" db="EMBL/GenBank/DDBJ databases">
        <title>Phylogenomic reconstructions and comparative analyses of Kickxellomycotina fungi.</title>
        <authorList>
            <person name="Reynolds N.K."/>
            <person name="Stajich J.E."/>
            <person name="Barry K."/>
            <person name="Grigoriev I.V."/>
            <person name="Crous P."/>
            <person name="Smith M.E."/>
        </authorList>
    </citation>
    <scope>NUCLEOTIDE SEQUENCE</scope>
    <source>
        <strain evidence="1">BCRC 34882</strain>
    </source>
</reference>
<dbReference type="Proteomes" id="UP001151295">
    <property type="component" value="Unassembled WGS sequence"/>
</dbReference>